<dbReference type="GO" id="GO:0008616">
    <property type="term" value="P:tRNA queuosine(34) biosynthetic process"/>
    <property type="evidence" value="ECO:0007669"/>
    <property type="project" value="TreeGrafter"/>
</dbReference>
<keyword evidence="1 5" id="KW-0328">Glycosyltransferase</keyword>
<dbReference type="PANTHER" id="PTHR46499:SF1">
    <property type="entry name" value="QUEUINE TRNA-RIBOSYLTRANSFERASE"/>
    <property type="match status" value="1"/>
</dbReference>
<evidence type="ECO:0000313" key="5">
    <source>
        <dbReference type="EMBL" id="CUV09499.1"/>
    </source>
</evidence>
<accession>A0A160VHD4</accession>
<dbReference type="PANTHER" id="PTHR46499">
    <property type="entry name" value="QUEUINE TRNA-RIBOSYLTRANSFERASE"/>
    <property type="match status" value="1"/>
</dbReference>
<dbReference type="InterPro" id="IPR004803">
    <property type="entry name" value="TGT"/>
</dbReference>
<dbReference type="Pfam" id="PF01702">
    <property type="entry name" value="TGT"/>
    <property type="match status" value="1"/>
</dbReference>
<keyword evidence="2 5" id="KW-0808">Transferase</keyword>
<dbReference type="SUPFAM" id="SSF51713">
    <property type="entry name" value="tRNA-guanine transglycosylase"/>
    <property type="match status" value="1"/>
</dbReference>
<dbReference type="Gene3D" id="3.20.20.105">
    <property type="entry name" value="Queuine tRNA-ribosyltransferase-like"/>
    <property type="match status" value="1"/>
</dbReference>
<dbReference type="HAMAP" id="MF_00168">
    <property type="entry name" value="Q_tRNA_Tgt"/>
    <property type="match status" value="1"/>
</dbReference>
<dbReference type="NCBIfam" id="TIGR00430">
    <property type="entry name" value="Q_tRNA_tgt"/>
    <property type="match status" value="1"/>
</dbReference>
<dbReference type="AlphaFoldDB" id="A0A160VHD4"/>
<dbReference type="InterPro" id="IPR002616">
    <property type="entry name" value="tRNA_ribo_trans-like"/>
</dbReference>
<dbReference type="EC" id="2.4.2.29" evidence="5"/>
<dbReference type="GO" id="GO:0008479">
    <property type="term" value="F:tRNA-guanosine(34) queuine transglycosylase activity"/>
    <property type="evidence" value="ECO:0007669"/>
    <property type="project" value="InterPro"/>
</dbReference>
<dbReference type="GO" id="GO:0005829">
    <property type="term" value="C:cytosol"/>
    <property type="evidence" value="ECO:0007669"/>
    <property type="project" value="TreeGrafter"/>
</dbReference>
<evidence type="ECO:0000256" key="2">
    <source>
        <dbReference type="ARBA" id="ARBA00022679"/>
    </source>
</evidence>
<keyword evidence="3" id="KW-0819">tRNA processing</keyword>
<dbReference type="InterPro" id="IPR050076">
    <property type="entry name" value="ArchSynthase1/Queuine_TRR"/>
</dbReference>
<evidence type="ECO:0000256" key="3">
    <source>
        <dbReference type="ARBA" id="ARBA00022694"/>
    </source>
</evidence>
<proteinExistence type="inferred from homology"/>
<organism evidence="5">
    <name type="scientific">hydrothermal vent metagenome</name>
    <dbReference type="NCBI Taxonomy" id="652676"/>
    <lineage>
        <taxon>unclassified sequences</taxon>
        <taxon>metagenomes</taxon>
        <taxon>ecological metagenomes</taxon>
    </lineage>
</organism>
<name>A0A160VHD4_9ZZZZ</name>
<gene>
    <name evidence="5" type="ORF">MGWOODY_Mmi771</name>
</gene>
<evidence type="ECO:0000256" key="1">
    <source>
        <dbReference type="ARBA" id="ARBA00022676"/>
    </source>
</evidence>
<dbReference type="EMBL" id="FAXC01000259">
    <property type="protein sequence ID" value="CUV09499.1"/>
    <property type="molecule type" value="Genomic_DNA"/>
</dbReference>
<sequence>MQFIISHWAKGTSARCGVIKTHHSEIQTPVFMPIGTHGAVKTIDPEVLLHLHTQIILGNTYHLYLRPGHELINKAGSLHAFMNWEKSILTDSGGFQVFSLAQLNKISDEGVVFQSHLDGSRHFFTPELSMGIQRNLGADIIMAFDECPAAESDRASVEKAVERTTLWIQQCHNYLNNQAPLYDWEQTLFPIVQGSIYKQMRERSAEALIPYADCGMAIGGLAVGEEKESMFETVGQMNELLPQDQPRYLMGVGRPTDLVKSVSSGMDMFDCVLPTRNARNGQMFTSKGIINIENNRYKDDFGTLDPDCNCYTCQNFSCAYLRHLFNIKEVLGMRLATIHNLTYYMTLMEKIRSTISAGDFIPWSKNYLGEMSVHKGM</sequence>
<dbReference type="NCBIfam" id="TIGR00449">
    <property type="entry name" value="tgt_general"/>
    <property type="match status" value="1"/>
</dbReference>
<feature type="domain" description="tRNA-guanine(15) transglycosylase-like" evidence="4">
    <location>
        <begin position="13"/>
        <end position="368"/>
    </location>
</feature>
<dbReference type="FunFam" id="3.20.20.105:FF:000001">
    <property type="entry name" value="Queuine tRNA-ribosyltransferase"/>
    <property type="match status" value="1"/>
</dbReference>
<protein>
    <submittedName>
        <fullName evidence="5">tRNA-guanine transglycosylase</fullName>
        <ecNumber evidence="5">2.4.2.29</ecNumber>
    </submittedName>
</protein>
<reference evidence="5" key="1">
    <citation type="submission" date="2015-10" db="EMBL/GenBank/DDBJ databases">
        <authorList>
            <person name="Gilbert D.G."/>
        </authorList>
    </citation>
    <scope>NUCLEOTIDE SEQUENCE</scope>
</reference>
<evidence type="ECO:0000259" key="4">
    <source>
        <dbReference type="Pfam" id="PF01702"/>
    </source>
</evidence>
<dbReference type="InterPro" id="IPR036511">
    <property type="entry name" value="TGT-like_sf"/>
</dbReference>